<gene>
    <name evidence="1" type="ORF">CJEDD_10585</name>
</gene>
<keyword evidence="2" id="KW-1185">Reference proteome</keyword>
<accession>A0ABY7UMK2</accession>
<evidence type="ECO:0000313" key="2">
    <source>
        <dbReference type="Proteomes" id="UP001218071"/>
    </source>
</evidence>
<evidence type="ECO:0008006" key="3">
    <source>
        <dbReference type="Google" id="ProtNLM"/>
    </source>
</evidence>
<dbReference type="Proteomes" id="UP001218071">
    <property type="component" value="Chromosome"/>
</dbReference>
<dbReference type="Pfam" id="PF11662">
    <property type="entry name" value="DUF3263"/>
    <property type="match status" value="1"/>
</dbReference>
<sequence length="78" mass="8806">MPSDTLSEADLAVLRFAAHAPRSIGAREDRIRSELGMQPIRYYQRLNALLDSPAALAAEPQLVRRLQRLRDDPRAPKL</sequence>
<dbReference type="EMBL" id="CP063194">
    <property type="protein sequence ID" value="WCZ39687.1"/>
    <property type="molecule type" value="Genomic_DNA"/>
</dbReference>
<dbReference type="InterPro" id="IPR021678">
    <property type="entry name" value="DUF3263"/>
</dbReference>
<name>A0ABY7UMK2_9CORY</name>
<reference evidence="1 2" key="1">
    <citation type="submission" date="2020-10" db="EMBL/GenBank/DDBJ databases">
        <title>Complete genome sequence of Corynebacterium jeddahense DSM 45997, type strain of Corynebacterium jeddahense.</title>
        <authorList>
            <person name="Busche T."/>
            <person name="Kalinowski J."/>
            <person name="Ruckert C."/>
        </authorList>
    </citation>
    <scope>NUCLEOTIDE SEQUENCE [LARGE SCALE GENOMIC DNA]</scope>
    <source>
        <strain evidence="1 2">DSM 45997</strain>
    </source>
</reference>
<organism evidence="1 2">
    <name type="scientific">Corynebacterium jeddahense</name>
    <dbReference type="NCBI Taxonomy" id="1414719"/>
    <lineage>
        <taxon>Bacteria</taxon>
        <taxon>Bacillati</taxon>
        <taxon>Actinomycetota</taxon>
        <taxon>Actinomycetes</taxon>
        <taxon>Mycobacteriales</taxon>
        <taxon>Corynebacteriaceae</taxon>
        <taxon>Corynebacterium</taxon>
    </lineage>
</organism>
<protein>
    <recommendedName>
        <fullName evidence="3">DUF3263 domain-containing protein</fullName>
    </recommendedName>
</protein>
<evidence type="ECO:0000313" key="1">
    <source>
        <dbReference type="EMBL" id="WCZ39687.1"/>
    </source>
</evidence>
<proteinExistence type="predicted"/>
<dbReference type="RefSeq" id="WP_042409125.1">
    <property type="nucleotide sequence ID" value="NZ_CBYN010000109.1"/>
</dbReference>